<dbReference type="SUPFAM" id="SSF56281">
    <property type="entry name" value="Metallo-hydrolase/oxidoreductase"/>
    <property type="match status" value="1"/>
</dbReference>
<dbReference type="PANTHER" id="PTHR42951:SF14">
    <property type="entry name" value="METALLO-BETA-LACTAMASE SUPERFAMILY PROTEIN"/>
    <property type="match status" value="1"/>
</dbReference>
<dbReference type="SMART" id="SM00849">
    <property type="entry name" value="Lactamase_B"/>
    <property type="match status" value="1"/>
</dbReference>
<dbReference type="EMBL" id="JXLC01000025">
    <property type="protein sequence ID" value="OJG88589.1"/>
    <property type="molecule type" value="Genomic_DNA"/>
</dbReference>
<dbReference type="InterPro" id="IPR050855">
    <property type="entry name" value="NDM-1-like"/>
</dbReference>
<dbReference type="EMBL" id="CP013614">
    <property type="protein sequence ID" value="ALS01365.1"/>
    <property type="molecule type" value="Genomic_DNA"/>
</dbReference>
<dbReference type="InterPro" id="IPR001279">
    <property type="entry name" value="Metallo-B-lactamas"/>
</dbReference>
<gene>
    <name evidence="2" type="ORF">ATZ33_08290</name>
    <name evidence="3" type="ORF">RV15_GL001774</name>
</gene>
<dbReference type="Gene3D" id="3.60.15.10">
    <property type="entry name" value="Ribonuclease Z/Hydroxyacylglutathione hydrolase-like"/>
    <property type="match status" value="1"/>
</dbReference>
<dbReference type="Proteomes" id="UP000065511">
    <property type="component" value="Chromosome"/>
</dbReference>
<proteinExistence type="predicted"/>
<dbReference type="PANTHER" id="PTHR42951">
    <property type="entry name" value="METALLO-BETA-LACTAMASE DOMAIN-CONTAINING"/>
    <property type="match status" value="1"/>
</dbReference>
<dbReference type="InterPro" id="IPR036866">
    <property type="entry name" value="RibonucZ/Hydroxyglut_hydro"/>
</dbReference>
<evidence type="ECO:0000313" key="2">
    <source>
        <dbReference type="EMBL" id="ALS01365.1"/>
    </source>
</evidence>
<dbReference type="RefSeq" id="WP_071878764.1">
    <property type="nucleotide sequence ID" value="NZ_JXLC01000025.1"/>
</dbReference>
<accession>A0A0S3KAW0</accession>
<dbReference type="Proteomes" id="UP000183039">
    <property type="component" value="Unassembled WGS sequence"/>
</dbReference>
<protein>
    <submittedName>
        <fullName evidence="3">Metallo-beta-lactamase superfamily protein</fullName>
    </submittedName>
</protein>
<evidence type="ECO:0000313" key="4">
    <source>
        <dbReference type="Proteomes" id="UP000065511"/>
    </source>
</evidence>
<evidence type="ECO:0000313" key="3">
    <source>
        <dbReference type="EMBL" id="OJG88589.1"/>
    </source>
</evidence>
<dbReference type="OrthoDB" id="2273115at2"/>
<reference evidence="3 5" key="1">
    <citation type="submission" date="2014-12" db="EMBL/GenBank/DDBJ databases">
        <title>Draft genome sequences of 29 type strains of Enterococci.</title>
        <authorList>
            <person name="Zhong Z."/>
            <person name="Sun Z."/>
            <person name="Liu W."/>
            <person name="Zhang W."/>
            <person name="Zhang H."/>
        </authorList>
    </citation>
    <scope>NUCLEOTIDE SEQUENCE [LARGE SCALE GENOMIC DNA]</scope>
    <source>
        <strain evidence="3 5">DSM 22801</strain>
    </source>
</reference>
<name>A0A0S3KAW0_9ENTE</name>
<keyword evidence="4" id="KW-1185">Reference proteome</keyword>
<evidence type="ECO:0000259" key="1">
    <source>
        <dbReference type="SMART" id="SM00849"/>
    </source>
</evidence>
<sequence>MKKIIQTINGEYLTFEVLEPDKIMNSSAVLIHKNGKALLVNTQFSNEDGREIVALLQEKQLDLKQVIISYSDPDFYFGLDVIQQAFPDIEISATETTIERIKKSYSDKLTTWEETLKDNTPAKIVLPNTILTNEFSFEGEVFQLVGSNKTRGAFYEKNEQILFGSIDFFDHLHIFLADTPDKKEQQEWLANLLDFQKMNPKKVIPAHFSGDSKMDSSVLDFTKNYIEYFMQATDKSSTAAELIKQMTDKYPTLQGQVNLELSAKVVKNELSWNAF</sequence>
<dbReference type="AlphaFoldDB" id="A0A0S3KAW0"/>
<dbReference type="KEGG" id="ess:ATZ33_08290"/>
<evidence type="ECO:0000313" key="5">
    <source>
        <dbReference type="Proteomes" id="UP000183039"/>
    </source>
</evidence>
<feature type="domain" description="Metallo-beta-lactamase" evidence="1">
    <location>
        <begin position="25"/>
        <end position="207"/>
    </location>
</feature>
<organism evidence="3 5">
    <name type="scientific">Enterococcus silesiacus</name>
    <dbReference type="NCBI Taxonomy" id="332949"/>
    <lineage>
        <taxon>Bacteria</taxon>
        <taxon>Bacillati</taxon>
        <taxon>Bacillota</taxon>
        <taxon>Bacilli</taxon>
        <taxon>Lactobacillales</taxon>
        <taxon>Enterococcaceae</taxon>
        <taxon>Enterococcus</taxon>
    </lineage>
</organism>
<reference evidence="2 4" key="2">
    <citation type="submission" date="2015-12" db="EMBL/GenBank/DDBJ databases">
        <authorList>
            <person name="Lauer A."/>
            <person name="Humrighouse B."/>
            <person name="Loparev V."/>
            <person name="Shewmaker P.L."/>
            <person name="Whitney A.M."/>
            <person name="McLaughlin R.W."/>
        </authorList>
    </citation>
    <scope>NUCLEOTIDE SEQUENCE [LARGE SCALE GENOMIC DNA]</scope>
    <source>
        <strain evidence="2 4">LMG 23085</strain>
    </source>
</reference>